<keyword evidence="3" id="KW-1185">Reference proteome</keyword>
<protein>
    <submittedName>
        <fullName evidence="2">Uncharacterized protein</fullName>
    </submittedName>
</protein>
<dbReference type="AlphaFoldDB" id="A0AAD9ZDL6"/>
<feature type="compositionally biased region" description="Polar residues" evidence="1">
    <location>
        <begin position="109"/>
        <end position="126"/>
    </location>
</feature>
<feature type="region of interest" description="Disordered" evidence="1">
    <location>
        <begin position="436"/>
        <end position="458"/>
    </location>
</feature>
<feature type="region of interest" description="Disordered" evidence="1">
    <location>
        <begin position="30"/>
        <end position="49"/>
    </location>
</feature>
<feature type="region of interest" description="Disordered" evidence="1">
    <location>
        <begin position="590"/>
        <end position="618"/>
    </location>
</feature>
<feature type="region of interest" description="Disordered" evidence="1">
    <location>
        <begin position="109"/>
        <end position="137"/>
    </location>
</feature>
<evidence type="ECO:0000313" key="3">
    <source>
        <dbReference type="Proteomes" id="UP001276659"/>
    </source>
</evidence>
<evidence type="ECO:0000256" key="1">
    <source>
        <dbReference type="SAM" id="MobiDB-lite"/>
    </source>
</evidence>
<sequence length="618" mass="67823">MCTVQTSRVIPSTSEIGLIRIAQEVQSTPRLRRKGKMPTSGDDGDFASARTHLSNDSDSLDYGMRHAVEIPSPFRILSGPELPSHILSDAENQVLDDEVNRMMAAIQDVSNASNVPPSFRSLPSSEEPSRVLSDEENEGLDDKIDRLMAAIQDGRQLRFSPDPETGDVKISAAYNMGELDDVESDLEALIAATPENFGTIIRPGDGRRRMRSINSIISVGSSSSQVRSRDSSNAWERAVAAANVRYALEHSSVVQDPTVIRRPLRPQLHGVYGNKGRYLAFMDKGKRRVCTISPIPIDFSKRPRAITPSIHSSGSELDCSSPLFEKSMEAMLKDVDGAAPDSGTQVELLEIQGLKDSVSSWLQGVKTPPRGEKNENTKGKERAFGVFEDDGGEISAVPKNIRPFPALQALKDISNLRRPGYLQKNGFANDRALQDDSVRPTHLGSPFQPFGGASDRESRRGFIEKKWPALLAGSKRSKKQNLIQTGPLSDDDPSSPTNEPQRSQPPEDSTSTAQPTIDEDPEHATHFDFALARLEGRVPPPPSSPIQRYAIMKDVYGPDVQLESRRIRRYNPRPRVNQRAVENLEAALAAAQAEPDYSSEGREEEGNGEAIGIQSTTD</sequence>
<feature type="compositionally biased region" description="Polar residues" evidence="1">
    <location>
        <begin position="494"/>
        <end position="515"/>
    </location>
</feature>
<gene>
    <name evidence="2" type="ORF">OEA41_007442</name>
</gene>
<feature type="region of interest" description="Disordered" evidence="1">
    <location>
        <begin position="474"/>
        <end position="549"/>
    </location>
</feature>
<proteinExistence type="predicted"/>
<accession>A0AAD9ZDL6</accession>
<reference evidence="2" key="1">
    <citation type="submission" date="2022-11" db="EMBL/GenBank/DDBJ databases">
        <title>Chromosomal genome sequence assembly and mating type (MAT) locus characterization of the leprose asexual lichenized fungus Lepraria neglecta (Nyl.) Erichsen.</title>
        <authorList>
            <person name="Allen J.L."/>
            <person name="Pfeffer B."/>
        </authorList>
    </citation>
    <scope>NUCLEOTIDE SEQUENCE</scope>
    <source>
        <strain evidence="2">Allen 5258</strain>
    </source>
</reference>
<organism evidence="2 3">
    <name type="scientific">Lepraria neglecta</name>
    <dbReference type="NCBI Taxonomy" id="209136"/>
    <lineage>
        <taxon>Eukaryota</taxon>
        <taxon>Fungi</taxon>
        <taxon>Dikarya</taxon>
        <taxon>Ascomycota</taxon>
        <taxon>Pezizomycotina</taxon>
        <taxon>Lecanoromycetes</taxon>
        <taxon>OSLEUM clade</taxon>
        <taxon>Lecanoromycetidae</taxon>
        <taxon>Lecanorales</taxon>
        <taxon>Lecanorineae</taxon>
        <taxon>Stereocaulaceae</taxon>
        <taxon>Lepraria</taxon>
    </lineage>
</organism>
<name>A0AAD9ZDL6_9LECA</name>
<dbReference type="EMBL" id="JASNWA010000004">
    <property type="protein sequence ID" value="KAK3176120.1"/>
    <property type="molecule type" value="Genomic_DNA"/>
</dbReference>
<dbReference type="Proteomes" id="UP001276659">
    <property type="component" value="Unassembled WGS sequence"/>
</dbReference>
<comment type="caution">
    <text evidence="2">The sequence shown here is derived from an EMBL/GenBank/DDBJ whole genome shotgun (WGS) entry which is preliminary data.</text>
</comment>
<evidence type="ECO:0000313" key="2">
    <source>
        <dbReference type="EMBL" id="KAK3176120.1"/>
    </source>
</evidence>